<evidence type="ECO:0000256" key="1">
    <source>
        <dbReference type="SAM" id="SignalP"/>
    </source>
</evidence>
<dbReference type="Proteomes" id="UP001153712">
    <property type="component" value="Chromosome 8"/>
</dbReference>
<dbReference type="AlphaFoldDB" id="A0A9N9U134"/>
<keyword evidence="1" id="KW-0732">Signal</keyword>
<protein>
    <submittedName>
        <fullName evidence="2">Uncharacterized protein</fullName>
    </submittedName>
</protein>
<sequence length="136" mass="16368">MKFKIAGFFVAFLLIALADADLLKRLVKKLLNFAQWYRLNHIDKNPKINEQASNFLEYIEDHPKDGLYPMGYPHMNPYWPFLYPYAQMEPYRGIGMYPGMGYGYHYSPYGQYPDMQGNWRNKRQRKNKKYRKKLLI</sequence>
<proteinExistence type="predicted"/>
<feature type="chain" id="PRO_5040511497" evidence="1">
    <location>
        <begin position="21"/>
        <end position="136"/>
    </location>
</feature>
<keyword evidence="3" id="KW-1185">Reference proteome</keyword>
<name>A0A9N9U134_PHYSR</name>
<evidence type="ECO:0000313" key="3">
    <source>
        <dbReference type="Proteomes" id="UP001153712"/>
    </source>
</evidence>
<evidence type="ECO:0000313" key="2">
    <source>
        <dbReference type="EMBL" id="CAG9864675.1"/>
    </source>
</evidence>
<gene>
    <name evidence="2" type="ORF">PHYEVI_LOCUS10926</name>
</gene>
<reference evidence="2" key="1">
    <citation type="submission" date="2022-01" db="EMBL/GenBank/DDBJ databases">
        <authorList>
            <person name="King R."/>
        </authorList>
    </citation>
    <scope>NUCLEOTIDE SEQUENCE</scope>
</reference>
<accession>A0A9N9U134</accession>
<dbReference type="EMBL" id="OU900101">
    <property type="protein sequence ID" value="CAG9864675.1"/>
    <property type="molecule type" value="Genomic_DNA"/>
</dbReference>
<feature type="signal peptide" evidence="1">
    <location>
        <begin position="1"/>
        <end position="20"/>
    </location>
</feature>
<organism evidence="2 3">
    <name type="scientific">Phyllotreta striolata</name>
    <name type="common">Striped flea beetle</name>
    <name type="synonym">Crioceris striolata</name>
    <dbReference type="NCBI Taxonomy" id="444603"/>
    <lineage>
        <taxon>Eukaryota</taxon>
        <taxon>Metazoa</taxon>
        <taxon>Ecdysozoa</taxon>
        <taxon>Arthropoda</taxon>
        <taxon>Hexapoda</taxon>
        <taxon>Insecta</taxon>
        <taxon>Pterygota</taxon>
        <taxon>Neoptera</taxon>
        <taxon>Endopterygota</taxon>
        <taxon>Coleoptera</taxon>
        <taxon>Polyphaga</taxon>
        <taxon>Cucujiformia</taxon>
        <taxon>Chrysomeloidea</taxon>
        <taxon>Chrysomelidae</taxon>
        <taxon>Galerucinae</taxon>
        <taxon>Alticini</taxon>
        <taxon>Phyllotreta</taxon>
    </lineage>
</organism>